<evidence type="ECO:0000313" key="20">
    <source>
        <dbReference type="EMBL" id="MXQ93912.1"/>
    </source>
</evidence>
<dbReference type="GO" id="GO:2000042">
    <property type="term" value="P:negative regulation of double-strand break repair via homologous recombination"/>
    <property type="evidence" value="ECO:0007669"/>
    <property type="project" value="UniProtKB-ARBA"/>
</dbReference>
<keyword evidence="13" id="KW-0539">Nucleus</keyword>
<keyword evidence="11" id="KW-0347">Helicase</keyword>
<evidence type="ECO:0000256" key="1">
    <source>
        <dbReference type="ARBA" id="ARBA00004123"/>
    </source>
</evidence>
<dbReference type="SUPFAM" id="SSF47986">
    <property type="entry name" value="DEATH domain"/>
    <property type="match status" value="1"/>
</dbReference>
<dbReference type="PANTHER" id="PTHR24419:SF7">
    <property type="entry name" value="INTERLEUKIN-1 RECEPTOR-ASSOCIATED KINASE 3"/>
    <property type="match status" value="1"/>
</dbReference>
<feature type="compositionally biased region" description="Polar residues" evidence="18">
    <location>
        <begin position="1452"/>
        <end position="1469"/>
    </location>
</feature>
<keyword evidence="8" id="KW-0597">Phosphoprotein</keyword>
<dbReference type="Pfam" id="PF00531">
    <property type="entry name" value="Death"/>
    <property type="match status" value="1"/>
</dbReference>
<keyword evidence="12" id="KW-0067">ATP-binding</keyword>
<keyword evidence="10" id="KW-0378">Hydrolase</keyword>
<keyword evidence="6" id="KW-0158">Chromosome</keyword>
<dbReference type="InterPro" id="IPR000488">
    <property type="entry name" value="Death_dom"/>
</dbReference>
<dbReference type="GO" id="GO:0004672">
    <property type="term" value="F:protein kinase activity"/>
    <property type="evidence" value="ECO:0007669"/>
    <property type="project" value="InterPro"/>
</dbReference>
<dbReference type="Pfam" id="PF00069">
    <property type="entry name" value="Pkinase"/>
    <property type="match status" value="1"/>
</dbReference>
<reference evidence="20" key="1">
    <citation type="submission" date="2019-10" db="EMBL/GenBank/DDBJ databases">
        <title>The sequence and de novo assembly of the wild yak genome.</title>
        <authorList>
            <person name="Liu Y."/>
        </authorList>
    </citation>
    <scope>NUCLEOTIDE SEQUENCE [LARGE SCALE GENOMIC DNA]</scope>
    <source>
        <strain evidence="20">WY2019</strain>
    </source>
</reference>
<dbReference type="GO" id="GO:0005737">
    <property type="term" value="C:cytoplasm"/>
    <property type="evidence" value="ECO:0007669"/>
    <property type="project" value="UniProtKB-SubCell"/>
</dbReference>
<dbReference type="Gene3D" id="2.30.30.940">
    <property type="match status" value="1"/>
</dbReference>
<dbReference type="GO" id="GO:0008063">
    <property type="term" value="P:Toll signaling pathway"/>
    <property type="evidence" value="ECO:0007669"/>
    <property type="project" value="TreeGrafter"/>
</dbReference>
<evidence type="ECO:0000256" key="3">
    <source>
        <dbReference type="ARBA" id="ARBA00004496"/>
    </source>
</evidence>
<comment type="caution">
    <text evidence="20">The sequence shown here is derived from an EMBL/GenBank/DDBJ whole genome shotgun (WGS) entry which is preliminary data.</text>
</comment>
<evidence type="ECO:0000256" key="2">
    <source>
        <dbReference type="ARBA" id="ARBA00004286"/>
    </source>
</evidence>
<dbReference type="CDD" id="cd17933">
    <property type="entry name" value="DEXSc_RecD-like"/>
    <property type="match status" value="1"/>
</dbReference>
<dbReference type="GO" id="GO:0032695">
    <property type="term" value="P:negative regulation of interleukin-12 production"/>
    <property type="evidence" value="ECO:0007669"/>
    <property type="project" value="TreeGrafter"/>
</dbReference>
<keyword evidence="21" id="KW-1185">Reference proteome</keyword>
<accession>A0A6B0RWH2</accession>
<dbReference type="CDD" id="cd18809">
    <property type="entry name" value="SF1_C_RecD"/>
    <property type="match status" value="1"/>
</dbReference>
<dbReference type="PANTHER" id="PTHR24419">
    <property type="entry name" value="INTERLEUKIN-1 RECEPTOR-ASSOCIATED KINASE"/>
    <property type="match status" value="1"/>
</dbReference>
<name>A0A6B0RWH2_9CETA</name>
<feature type="region of interest" description="Disordered" evidence="18">
    <location>
        <begin position="1382"/>
        <end position="1425"/>
    </location>
</feature>
<sequence>MKYESYSAERLSSSWLDVRHIEKYVDQGKSGTRELLWSWAQKNKTIGDLLQILQEMGHHRAIHLIANYGATLNPIEQSHREKEFPNMLQKETANVTVDNVLIPERNEKGILLKSSISFHSIVEGTKNFHKDFLIGEGEIFEVYRVEIQNRTYAIKLFKQGGKMQCKKQWKRFLSELEVLLLFRHPNILELAAYFTESEKFCLVYPYMRNGSLFDRLQCVGDTAPLSWHIRIGVLIGTSKAIQYLHNTELCSVICGSISSANILLDDQFQPKLTDFAMAHFRPHLEPQSSAISMTSSSSKHVWYMPEEYIRQGKLSIKTDIYSFGIVIMEVLTGCKVVLDEPKHIQLRDLLIELMEKRGLDSCISFLDKKVPPCPQNFSAKLFSLAGRCAATRAKLRPSMDEVLNILESTQASLYFAEDPPTSLKSFRSPSPLFFDNVPSIPVEDDENQNNPSPPHDQSLRQDRMTQKTPFECSQSEVTFLGFDKKTGSRGDEDSSISVFDENTQQKCDVLGRFPLTDAWWRVKVQVKPVGSGSYQVQGFPSYFLQSDMSPPNQIHICSLFLKECSVSSEQRIKFFTWLNNKSRYKDLNFENLMENLRTWQEEIEGNSQKQSTKKTQESPPDREMPLPLEFTFPFITVMRALQFPKIMEFLPVLLPRHFKQLITSNSIEVLEEIEEILGTQPWKLGFRKITYRELKLLRCEANWTSFRQCKSLFQLMTDLEKNALIIYSHLKQICREQGHTCVEEADLTFQLSDLMSFHDAWQSLKFLKDIGVVTYEKGCVFLYDLYQAERGIASSVCDLMTRPPWQLQVDVKKVLASICTTRPENSGSGDTLNKSKPDEIRLEDLVDILDTQDSSDHIWDDGEKEVNAEMSEGQLDQDQMTALDMICSNAVTVISGKGGCGKTTIVSQLFKHIELLEEKEVKKACKDFEQDWNVPEEWITFTEQSQQKLDKAIEVLLTAPTGKAAGLLRQKTGFNAYTLCQVNYSFYLWKEKKKTKNRPWKFSSVRVLVVDEGSLVSVAIFKSVLNLLCEHSKLSKLIILGDVRQLPSIEPGNLLKDLFETLKSRNCAIELKTNHRAESELIVDNATRISRRQFPTFDAELNISDNLTFPVSVQDKSFIFVRLPEEDASSQSSKSDHQSYLYSAVSTLLKEKDLEDVKTSQFIAFRRQDCDVINACCCKHYTGHLIKNHQNRLEFGVGDKICCTKNAYLSELLPENTFNSPRNNELKASGKDFNGGTPGFAKNKHDFESGTRLCNGEIFFITADKTDVTVGKKRFLTINNMAGLEVTVDFGKLMQYCHIKHAWARTIHTFQGSEEKTVVYVVGKAGRQHWQHVYTAVTRGRCRVYVIAEESQLRSAITRKSVPRKTRLKHFLQNKLSRSCTSPAEFASSSKHLEDSRRPGTQPSASPLSTVTADTVTNDSPRSGDSVADDMLLAFAEGWELSSHDEVDATEDPSQLRGSKRTCGSNDAESPSKILMVEESSPQVSSKLQNLRLNSLTPKQLFKSTNNQET</sequence>
<dbReference type="EC" id="3.6.4.12" evidence="5"/>
<dbReference type="Gene3D" id="1.10.533.10">
    <property type="entry name" value="Death Domain, Fas"/>
    <property type="match status" value="1"/>
</dbReference>
<comment type="subcellular location">
    <subcellularLocation>
        <location evidence="2">Chromosome</location>
    </subcellularLocation>
    <subcellularLocation>
        <location evidence="3">Cytoplasm</location>
    </subcellularLocation>
    <subcellularLocation>
        <location evidence="1">Nucleus</location>
    </subcellularLocation>
</comment>
<comment type="catalytic activity">
    <reaction evidence="14">
        <text>ATP + H2O = ADP + phosphate + H(+)</text>
        <dbReference type="Rhea" id="RHEA:13065"/>
        <dbReference type="ChEBI" id="CHEBI:15377"/>
        <dbReference type="ChEBI" id="CHEBI:15378"/>
        <dbReference type="ChEBI" id="CHEBI:30616"/>
        <dbReference type="ChEBI" id="CHEBI:43474"/>
        <dbReference type="ChEBI" id="CHEBI:456216"/>
        <dbReference type="EC" id="3.6.4.12"/>
    </reaction>
</comment>
<dbReference type="SUPFAM" id="SSF52540">
    <property type="entry name" value="P-loop containing nucleoside triphosphate hydrolases"/>
    <property type="match status" value="2"/>
</dbReference>
<evidence type="ECO:0000256" key="4">
    <source>
        <dbReference type="ARBA" id="ARBA00008718"/>
    </source>
</evidence>
<dbReference type="GO" id="GO:0006974">
    <property type="term" value="P:DNA damage response"/>
    <property type="evidence" value="ECO:0007669"/>
    <property type="project" value="UniProtKB-ARBA"/>
</dbReference>
<dbReference type="GO" id="GO:0005634">
    <property type="term" value="C:nucleus"/>
    <property type="evidence" value="ECO:0007669"/>
    <property type="project" value="UniProtKB-SubCell"/>
</dbReference>
<dbReference type="FunFam" id="3.40.50.300:FF:001523">
    <property type="entry name" value="Helicase (DNA) B"/>
    <property type="match status" value="1"/>
</dbReference>
<feature type="domain" description="Protein kinase" evidence="19">
    <location>
        <begin position="128"/>
        <end position="415"/>
    </location>
</feature>
<evidence type="ECO:0000256" key="10">
    <source>
        <dbReference type="ARBA" id="ARBA00022801"/>
    </source>
</evidence>
<feature type="region of interest" description="Disordered" evidence="18">
    <location>
        <begin position="603"/>
        <end position="624"/>
    </location>
</feature>
<gene>
    <name evidence="20" type="ORF">E5288_WYG022061</name>
</gene>
<organism evidence="20 21">
    <name type="scientific">Bos mutus</name>
    <name type="common">wild yak</name>
    <dbReference type="NCBI Taxonomy" id="72004"/>
    <lineage>
        <taxon>Eukaryota</taxon>
        <taxon>Metazoa</taxon>
        <taxon>Chordata</taxon>
        <taxon>Craniata</taxon>
        <taxon>Vertebrata</taxon>
        <taxon>Euteleostomi</taxon>
        <taxon>Mammalia</taxon>
        <taxon>Eutheria</taxon>
        <taxon>Laurasiatheria</taxon>
        <taxon>Artiodactyla</taxon>
        <taxon>Ruminantia</taxon>
        <taxon>Pecora</taxon>
        <taxon>Bovidae</taxon>
        <taxon>Bovinae</taxon>
        <taxon>Bos</taxon>
    </lineage>
</organism>
<evidence type="ECO:0000256" key="6">
    <source>
        <dbReference type="ARBA" id="ARBA00022454"/>
    </source>
</evidence>
<dbReference type="Gene3D" id="1.10.510.10">
    <property type="entry name" value="Transferase(Phosphotransferase) domain 1"/>
    <property type="match status" value="1"/>
</dbReference>
<feature type="region of interest" description="Disordered" evidence="18">
    <location>
        <begin position="1444"/>
        <end position="1510"/>
    </location>
</feature>
<dbReference type="GO" id="GO:0070498">
    <property type="term" value="P:interleukin-1-mediated signaling pathway"/>
    <property type="evidence" value="ECO:0007669"/>
    <property type="project" value="TreeGrafter"/>
</dbReference>
<dbReference type="GO" id="GO:0035556">
    <property type="term" value="P:intracellular signal transduction"/>
    <property type="evidence" value="ECO:0007669"/>
    <property type="project" value="TreeGrafter"/>
</dbReference>
<feature type="region of interest" description="Disordered" evidence="18">
    <location>
        <begin position="437"/>
        <end position="468"/>
    </location>
</feature>
<keyword evidence="9" id="KW-0547">Nucleotide-binding</keyword>
<dbReference type="GO" id="GO:0003678">
    <property type="term" value="F:DNA helicase activity"/>
    <property type="evidence" value="ECO:0007669"/>
    <property type="project" value="UniProtKB-EC"/>
</dbReference>
<dbReference type="PROSITE" id="PS50011">
    <property type="entry name" value="PROTEIN_KINASE_DOM"/>
    <property type="match status" value="1"/>
</dbReference>
<dbReference type="InterPro" id="IPR011009">
    <property type="entry name" value="Kinase-like_dom_sf"/>
</dbReference>
<dbReference type="Pfam" id="PF25894">
    <property type="entry name" value="WHD_HELB"/>
    <property type="match status" value="1"/>
</dbReference>
<dbReference type="GO" id="GO:0005524">
    <property type="term" value="F:ATP binding"/>
    <property type="evidence" value="ECO:0007669"/>
    <property type="project" value="UniProtKB-KW"/>
</dbReference>
<comment type="similarity">
    <text evidence="4">Belongs to the protein kinase superfamily. TKL Ser/Thr protein kinase family. Pelle subfamily.</text>
</comment>
<dbReference type="Gene3D" id="3.30.200.20">
    <property type="entry name" value="Phosphorylase Kinase, domain 1"/>
    <property type="match status" value="1"/>
</dbReference>
<evidence type="ECO:0000313" key="21">
    <source>
        <dbReference type="Proteomes" id="UP000322234"/>
    </source>
</evidence>
<dbReference type="GO" id="GO:0071222">
    <property type="term" value="P:cellular response to lipopolysaccharide"/>
    <property type="evidence" value="ECO:0007669"/>
    <property type="project" value="TreeGrafter"/>
</dbReference>
<evidence type="ECO:0000256" key="13">
    <source>
        <dbReference type="ARBA" id="ARBA00023242"/>
    </source>
</evidence>
<evidence type="ECO:0000256" key="5">
    <source>
        <dbReference type="ARBA" id="ARBA00012551"/>
    </source>
</evidence>
<evidence type="ECO:0000256" key="15">
    <source>
        <dbReference type="ARBA" id="ARBA00055511"/>
    </source>
</evidence>
<feature type="compositionally biased region" description="Polar residues" evidence="18">
    <location>
        <begin position="1399"/>
        <end position="1423"/>
    </location>
</feature>
<feature type="compositionally biased region" description="Polar residues" evidence="18">
    <location>
        <begin position="1480"/>
        <end position="1510"/>
    </location>
</feature>
<dbReference type="InterPro" id="IPR027417">
    <property type="entry name" value="P-loop_NTPase"/>
</dbReference>
<proteinExistence type="inferred from homology"/>
<evidence type="ECO:0000256" key="17">
    <source>
        <dbReference type="ARBA" id="ARBA00072281"/>
    </source>
</evidence>
<dbReference type="GO" id="GO:0005694">
    <property type="term" value="C:chromosome"/>
    <property type="evidence" value="ECO:0007669"/>
    <property type="project" value="UniProtKB-SubCell"/>
</dbReference>
<evidence type="ECO:0000256" key="11">
    <source>
        <dbReference type="ARBA" id="ARBA00022806"/>
    </source>
</evidence>
<protein>
    <recommendedName>
        <fullName evidence="17">DNA helicase B</fullName>
        <ecNumber evidence="5">3.6.4.12</ecNumber>
    </recommendedName>
</protein>
<evidence type="ECO:0000256" key="7">
    <source>
        <dbReference type="ARBA" id="ARBA00022490"/>
    </source>
</evidence>
<evidence type="ECO:0000256" key="12">
    <source>
        <dbReference type="ARBA" id="ARBA00022840"/>
    </source>
</evidence>
<dbReference type="FunFam" id="1.10.510.10:FF:000461">
    <property type="entry name" value="Interleukin 1 receptor associated kinase 3"/>
    <property type="match status" value="1"/>
</dbReference>
<dbReference type="GO" id="GO:0006269">
    <property type="term" value="P:DNA replication, synthesis of primer"/>
    <property type="evidence" value="ECO:0007669"/>
    <property type="project" value="UniProtKB-ARBA"/>
</dbReference>
<evidence type="ECO:0000256" key="14">
    <source>
        <dbReference type="ARBA" id="ARBA00047995"/>
    </source>
</evidence>
<evidence type="ECO:0000256" key="8">
    <source>
        <dbReference type="ARBA" id="ARBA00022553"/>
    </source>
</evidence>
<dbReference type="Proteomes" id="UP000322234">
    <property type="component" value="Unassembled WGS sequence"/>
</dbReference>
<dbReference type="InterPro" id="IPR011029">
    <property type="entry name" value="DEATH-like_dom_sf"/>
</dbReference>
<dbReference type="InterPro" id="IPR000719">
    <property type="entry name" value="Prot_kinase_dom"/>
</dbReference>
<dbReference type="InterPro" id="IPR058839">
    <property type="entry name" value="WHD_HELB"/>
</dbReference>
<comment type="function">
    <text evidence="15">5'-3' DNA helicase involved in DNA damage response by acting as an inhibitor of DNA end resection. Recruitment to single-stranded DNA (ssDNA) following DNA damage leads to inhibit the nucleases catalyzing resection, such as EXO1, BLM and DNA2, possibly via the 5'-3' ssDNA translocase activity of HELB. As cells approach S phase, DNA end resection is promoted by the nuclear export of HELB following phosphorylation. Acts independently of TP53BP1. Unwinds duplex DNA with 5'-3' polarity. Has single-strand DNA-dependent ATPase and DNA helicase activities. Prefers ATP and dATP as substrates. During S phase, may facilitate cellular recovery from replication stress.</text>
</comment>
<comment type="similarity">
    <text evidence="16">Belongs to the RecD family. HELB subfamily.</text>
</comment>
<evidence type="ECO:0000256" key="16">
    <source>
        <dbReference type="ARBA" id="ARBA00061441"/>
    </source>
</evidence>
<evidence type="ECO:0000259" key="19">
    <source>
        <dbReference type="PROSITE" id="PS50011"/>
    </source>
</evidence>
<dbReference type="SUPFAM" id="SSF56112">
    <property type="entry name" value="Protein kinase-like (PK-like)"/>
    <property type="match status" value="1"/>
</dbReference>
<dbReference type="EMBL" id="VBQZ03000101">
    <property type="protein sequence ID" value="MXQ93912.1"/>
    <property type="molecule type" value="Genomic_DNA"/>
</dbReference>
<dbReference type="Gene3D" id="3.40.50.300">
    <property type="entry name" value="P-loop containing nucleotide triphosphate hydrolases"/>
    <property type="match status" value="2"/>
</dbReference>
<dbReference type="FunFam" id="3.30.200.20:FF:000364">
    <property type="entry name" value="Interleukin 1 receptor associated kinase 3"/>
    <property type="match status" value="1"/>
</dbReference>
<dbReference type="GO" id="GO:0016787">
    <property type="term" value="F:hydrolase activity"/>
    <property type="evidence" value="ECO:0007669"/>
    <property type="project" value="UniProtKB-KW"/>
</dbReference>
<evidence type="ECO:0000256" key="18">
    <source>
        <dbReference type="SAM" id="MobiDB-lite"/>
    </source>
</evidence>
<dbReference type="GO" id="GO:0005886">
    <property type="term" value="C:plasma membrane"/>
    <property type="evidence" value="ECO:0007669"/>
    <property type="project" value="TreeGrafter"/>
</dbReference>
<dbReference type="GO" id="GO:0032720">
    <property type="term" value="P:negative regulation of tumor necrosis factor production"/>
    <property type="evidence" value="ECO:0007669"/>
    <property type="project" value="TreeGrafter"/>
</dbReference>
<dbReference type="Pfam" id="PF13604">
    <property type="entry name" value="AAA_30"/>
    <property type="match status" value="1"/>
</dbReference>
<keyword evidence="7" id="KW-0963">Cytoplasm</keyword>
<feature type="compositionally biased region" description="Basic and acidic residues" evidence="18">
    <location>
        <begin position="614"/>
        <end position="624"/>
    </location>
</feature>
<evidence type="ECO:0000256" key="9">
    <source>
        <dbReference type="ARBA" id="ARBA00022741"/>
    </source>
</evidence>
<dbReference type="GO" id="GO:1903775">
    <property type="term" value="P:regulation of DNA double-strand break processing"/>
    <property type="evidence" value="ECO:0007669"/>
    <property type="project" value="UniProtKB-ARBA"/>
</dbReference>